<dbReference type="RefSeq" id="WP_093522467.1">
    <property type="nucleotide sequence ID" value="NZ_FOSK01000012.1"/>
</dbReference>
<dbReference type="PANTHER" id="PTHR35370:SF4">
    <property type="entry name" value="TYPE VI SECRETION SYSTEM BASEPLATE SUBUNIT TSSF"/>
    <property type="match status" value="1"/>
</dbReference>
<dbReference type="NCBIfam" id="TIGR03359">
    <property type="entry name" value="VI_chp_6"/>
    <property type="match status" value="1"/>
</dbReference>
<organism evidence="1 2">
    <name type="scientific">Pseudovibrio ascidiaceicola</name>
    <dbReference type="NCBI Taxonomy" id="285279"/>
    <lineage>
        <taxon>Bacteria</taxon>
        <taxon>Pseudomonadati</taxon>
        <taxon>Pseudomonadota</taxon>
        <taxon>Alphaproteobacteria</taxon>
        <taxon>Hyphomicrobiales</taxon>
        <taxon>Stappiaceae</taxon>
        <taxon>Pseudovibrio</taxon>
    </lineage>
</organism>
<dbReference type="EMBL" id="FOSK01000012">
    <property type="protein sequence ID" value="SFK96171.1"/>
    <property type="molecule type" value="Genomic_DNA"/>
</dbReference>
<dbReference type="InterPro" id="IPR010272">
    <property type="entry name" value="T6SS_TssF"/>
</dbReference>
<dbReference type="Proteomes" id="UP000199598">
    <property type="component" value="Unassembled WGS sequence"/>
</dbReference>
<protein>
    <submittedName>
        <fullName evidence="1">Type VI secretion system protein ImpG</fullName>
    </submittedName>
</protein>
<gene>
    <name evidence="1" type="ORF">SAMN04488518_112158</name>
</gene>
<proteinExistence type="predicted"/>
<comment type="caution">
    <text evidence="1">The sequence shown here is derived from an EMBL/GenBank/DDBJ whole genome shotgun (WGS) entry which is preliminary data.</text>
</comment>
<keyword evidence="2" id="KW-1185">Reference proteome</keyword>
<dbReference type="PIRSF" id="PIRSF028304">
    <property type="entry name" value="UCP028304"/>
    <property type="match status" value="1"/>
</dbReference>
<accession>A0A1I4DW92</accession>
<sequence length="595" mass="67890">MKASYFQDELTYLRESGRLFSERNPRLSKYLSDASTDPDVERLLEGFAFLTSRLREKLDDELPELTHSLVQLLIPNFLRAFPSTTLMQMVPVEKAITERQVLPSGSQILSRPVDGIVCPFQTTADVTVYPLDIVSQDVQRSRESTVLTLQFQTLSGLPLSRLSFNDLRLWIAGDEVAAQMLYLWMGRYLKDVTVCFRADGDTEDETTRYKLPVSALQPGGFGGTEALLPNENSAYEGYRLLQEYFVFPAKFQCYDIDGLEPFFRNREETDFSLELTFSRPLPPDVKVRPGTFRLYCVPAVNLFSYDAEPMKIDHSQMRYPIRPTANSRGAIDIFSIDRIMSWRAAKDPTSGSHLREYPSFESFHHEVERADGLTQIYYRLRLREALGKRGMEHLVSFVRHDNERAIPEHEVLSADLKCFHPDHAMELGAGDVCEPTGETPSFVTFKNLNQPSAPVYPPLDGSLYWNLISNLSLNYVSLLEKEALKTVIATYDFQARLNRQDERVSKQRIDGIISIETKPVDKLFRGQAVRGLKTVMSLSEDAFQSEGEMFLFCSVLAEFFSLYSSVNSFHELIVNGTQNNEVYQWPAKIGRQPLI</sequence>
<name>A0A1I4DW92_9HYPH</name>
<evidence type="ECO:0000313" key="2">
    <source>
        <dbReference type="Proteomes" id="UP000199598"/>
    </source>
</evidence>
<reference evidence="1 2" key="1">
    <citation type="submission" date="2016-10" db="EMBL/GenBank/DDBJ databases">
        <authorList>
            <person name="Varghese N."/>
            <person name="Submissions S."/>
        </authorList>
    </citation>
    <scope>NUCLEOTIDE SEQUENCE [LARGE SCALE GENOMIC DNA]</scope>
    <source>
        <strain evidence="1 2">DSM 16392</strain>
    </source>
</reference>
<evidence type="ECO:0000313" key="1">
    <source>
        <dbReference type="EMBL" id="SFK96171.1"/>
    </source>
</evidence>
<dbReference type="Pfam" id="PF05947">
    <property type="entry name" value="T6SS_TssF"/>
    <property type="match status" value="1"/>
</dbReference>
<dbReference type="PANTHER" id="PTHR35370">
    <property type="entry name" value="CYTOPLASMIC PROTEIN-RELATED-RELATED"/>
    <property type="match status" value="1"/>
</dbReference>